<keyword evidence="4" id="KW-1185">Reference proteome</keyword>
<evidence type="ECO:0000313" key="3">
    <source>
        <dbReference type="EMBL" id="KAG8506005.1"/>
    </source>
</evidence>
<dbReference type="Gene3D" id="2.20.25.20">
    <property type="match status" value="1"/>
</dbReference>
<evidence type="ECO:0000259" key="2">
    <source>
        <dbReference type="Pfam" id="PF17978"/>
    </source>
</evidence>
<organism evidence="3 4">
    <name type="scientific">Galemys pyrenaicus</name>
    <name type="common">Iberian desman</name>
    <name type="synonym">Pyrenean desman</name>
    <dbReference type="NCBI Taxonomy" id="202257"/>
    <lineage>
        <taxon>Eukaryota</taxon>
        <taxon>Metazoa</taxon>
        <taxon>Chordata</taxon>
        <taxon>Craniata</taxon>
        <taxon>Vertebrata</taxon>
        <taxon>Euteleostomi</taxon>
        <taxon>Mammalia</taxon>
        <taxon>Eutheria</taxon>
        <taxon>Laurasiatheria</taxon>
        <taxon>Eulipotyphla</taxon>
        <taxon>Talpidae</taxon>
        <taxon>Galemys</taxon>
    </lineage>
</organism>
<dbReference type="Pfam" id="PF17978">
    <property type="entry name" value="zf-RING_14"/>
    <property type="match status" value="1"/>
</dbReference>
<protein>
    <submittedName>
        <fullName evidence="3">E3 ubiquitin-protein ligase parkin</fullName>
    </submittedName>
</protein>
<sequence>MGAFHVHEPSVGLSDGRGRVPLAVVGGVRGTVSRWSWGARPDPPVVPASRETPALPGQAAELGEQNHRGILFSDIVVECLFFHHSLFAIILHLSAAFSGDTGRWPRHAQAVGLTRRLCLSAPVTARKAHGPRCSSEAPGPQPLATAPCLFISVTAPPRCSRNDPVSAGGVDAGCRNSLIQELHHFRVLGEEQYNRYQQYGAEECVLQMGGVLCPRPGCGAGLLPQPGERKVTCEGGNGLGCGESNAEPLCRGKRGWPLFQGRAGPWSRSHRWWVLRICTDAGVSPSKRGRPGSGEPLGPHSIHAKALTAQLRKNQSPGRRSPRRHQHR</sequence>
<dbReference type="OrthoDB" id="9652943at2759"/>
<reference evidence="3" key="1">
    <citation type="journal article" date="2021" name="Evol. Appl.">
        <title>The genome of the Pyrenean desman and the effects of bottlenecks and inbreeding on the genomic landscape of an endangered species.</title>
        <authorList>
            <person name="Escoda L."/>
            <person name="Castresana J."/>
        </authorList>
    </citation>
    <scope>NUCLEOTIDE SEQUENCE</scope>
    <source>
        <strain evidence="3">IBE-C5619</strain>
    </source>
</reference>
<evidence type="ECO:0000256" key="1">
    <source>
        <dbReference type="SAM" id="MobiDB-lite"/>
    </source>
</evidence>
<name>A0A8J5ZVQ3_GALPY</name>
<accession>A0A8J5ZVQ3</accession>
<dbReference type="Proteomes" id="UP000700334">
    <property type="component" value="Unassembled WGS sequence"/>
</dbReference>
<evidence type="ECO:0000313" key="4">
    <source>
        <dbReference type="Proteomes" id="UP000700334"/>
    </source>
</evidence>
<dbReference type="InterPro" id="IPR041170">
    <property type="entry name" value="Znf-RING_14"/>
</dbReference>
<feature type="region of interest" description="Disordered" evidence="1">
    <location>
        <begin position="284"/>
        <end position="328"/>
    </location>
</feature>
<dbReference type="AlphaFoldDB" id="A0A8J5ZVQ3"/>
<comment type="caution">
    <text evidence="3">The sequence shown here is derived from an EMBL/GenBank/DDBJ whole genome shotgun (WGS) entry which is preliminary data.</text>
</comment>
<dbReference type="InterPro" id="IPR047534">
    <property type="entry name" value="BRcat_RBR_parkin"/>
</dbReference>
<dbReference type="EMBL" id="JAGFMF010012193">
    <property type="protein sequence ID" value="KAG8506005.1"/>
    <property type="molecule type" value="Genomic_DNA"/>
</dbReference>
<feature type="domain" description="RING/Ubox-like zinc-binding" evidence="2">
    <location>
        <begin position="172"/>
        <end position="199"/>
    </location>
</feature>
<dbReference type="CDD" id="cd20340">
    <property type="entry name" value="BRcat_RBR_parkin"/>
    <property type="match status" value="1"/>
</dbReference>
<gene>
    <name evidence="3" type="ORF">J0S82_011684</name>
</gene>
<proteinExistence type="predicted"/>